<evidence type="ECO:0000313" key="4">
    <source>
        <dbReference type="Proteomes" id="UP001157114"/>
    </source>
</evidence>
<keyword evidence="4" id="KW-1185">Reference proteome</keyword>
<accession>A0ABQ6G7B9</accession>
<comment type="caution">
    <text evidence="3">The sequence shown here is derived from an EMBL/GenBank/DDBJ whole genome shotgun (WGS) entry which is preliminary data.</text>
</comment>
<comment type="similarity">
    <text evidence="1">Belongs to the NAD(P)-dependent epimerase/dehydratase family.</text>
</comment>
<dbReference type="Gene3D" id="3.40.50.720">
    <property type="entry name" value="NAD(P)-binding Rossmann-like Domain"/>
    <property type="match status" value="1"/>
</dbReference>
<organism evidence="3 4">
    <name type="scientific">Paenibacillus glycanilyticus</name>
    <dbReference type="NCBI Taxonomy" id="126569"/>
    <lineage>
        <taxon>Bacteria</taxon>
        <taxon>Bacillati</taxon>
        <taxon>Bacillota</taxon>
        <taxon>Bacilli</taxon>
        <taxon>Bacillales</taxon>
        <taxon>Paenibacillaceae</taxon>
        <taxon>Paenibacillus</taxon>
    </lineage>
</organism>
<dbReference type="InterPro" id="IPR001509">
    <property type="entry name" value="Epimerase_deHydtase"/>
</dbReference>
<feature type="domain" description="NAD-dependent epimerase/dehydratase" evidence="2">
    <location>
        <begin position="6"/>
        <end position="237"/>
    </location>
</feature>
<proteinExistence type="inferred from homology"/>
<protein>
    <submittedName>
        <fullName evidence="3">UDP-glucose 4-epimerase</fullName>
    </submittedName>
</protein>
<dbReference type="InterPro" id="IPR036291">
    <property type="entry name" value="NAD(P)-bd_dom_sf"/>
</dbReference>
<dbReference type="PANTHER" id="PTHR43000">
    <property type="entry name" value="DTDP-D-GLUCOSE 4,6-DEHYDRATASE-RELATED"/>
    <property type="match status" value="1"/>
</dbReference>
<dbReference type="SUPFAM" id="SSF51735">
    <property type="entry name" value="NAD(P)-binding Rossmann-fold domains"/>
    <property type="match status" value="1"/>
</dbReference>
<gene>
    <name evidence="3" type="ORF">MU1_06890</name>
</gene>
<dbReference type="RefSeq" id="WP_284237039.1">
    <property type="nucleotide sequence ID" value="NZ_BSSQ01000002.1"/>
</dbReference>
<evidence type="ECO:0000259" key="2">
    <source>
        <dbReference type="Pfam" id="PF01370"/>
    </source>
</evidence>
<sequence length="318" mass="35304">MHPKKVIVTGGAGFIGSHIVDRCLLKGWETIVVDNLSKGEVENIPIGAKFYHADIRSHEMEMIIAKEQPDVIVHQAAQTDVQYSINEPLEDASANILSTIRILELAVKYGVQKFVYASSAAIYGTPEEVLINESHPKHPMSGYGVSKYVPELYISTYAKLYGLKYGILRYANVYGPRQASDGEGGVVAVFVDRLLRGEKLIIFGDGEQTRDFIFVEDIADANIAAILSEHNVIVNIGTSQPSSINRLVSSLQDCCEVKTRVEYRPARAGDIMHSCLDNQQAIIQLGWEPKVRLEEGLWKTYSHRLSQMKQMAKSAAHT</sequence>
<evidence type="ECO:0000256" key="1">
    <source>
        <dbReference type="ARBA" id="ARBA00007637"/>
    </source>
</evidence>
<dbReference type="Pfam" id="PF01370">
    <property type="entry name" value="Epimerase"/>
    <property type="match status" value="1"/>
</dbReference>
<dbReference type="Gene3D" id="3.90.25.10">
    <property type="entry name" value="UDP-galactose 4-epimerase, domain 1"/>
    <property type="match status" value="1"/>
</dbReference>
<dbReference type="Proteomes" id="UP001157114">
    <property type="component" value="Unassembled WGS sequence"/>
</dbReference>
<reference evidence="3 4" key="1">
    <citation type="submission" date="2023-03" db="EMBL/GenBank/DDBJ databases">
        <title>Draft genome sequence of the bacteria which degrade cell wall of Tricholomamatutake.</title>
        <authorList>
            <person name="Konishi Y."/>
            <person name="Fukuta Y."/>
            <person name="Shirasaka N."/>
        </authorList>
    </citation>
    <scope>NUCLEOTIDE SEQUENCE [LARGE SCALE GENOMIC DNA]</scope>
    <source>
        <strain evidence="4">mu1</strain>
    </source>
</reference>
<dbReference type="EMBL" id="BSSQ01000002">
    <property type="protein sequence ID" value="GLX66345.1"/>
    <property type="molecule type" value="Genomic_DNA"/>
</dbReference>
<name>A0ABQ6G7B9_9BACL</name>
<evidence type="ECO:0000313" key="3">
    <source>
        <dbReference type="EMBL" id="GLX66345.1"/>
    </source>
</evidence>